<dbReference type="EMBL" id="CP013342">
    <property type="protein sequence ID" value="AMU96184.1"/>
    <property type="molecule type" value="Genomic_DNA"/>
</dbReference>
<keyword evidence="1" id="KW-0812">Transmembrane</keyword>
<feature type="transmembrane region" description="Helical" evidence="1">
    <location>
        <begin position="67"/>
        <end position="84"/>
    </location>
</feature>
<keyword evidence="1" id="KW-1133">Transmembrane helix</keyword>
<proteinExistence type="predicted"/>
<organism evidence="2 3">
    <name type="scientific">Sphingopyxis terrae subsp. terrae NBRC 15098</name>
    <dbReference type="NCBI Taxonomy" id="1219058"/>
    <lineage>
        <taxon>Bacteria</taxon>
        <taxon>Pseudomonadati</taxon>
        <taxon>Pseudomonadota</taxon>
        <taxon>Alphaproteobacteria</taxon>
        <taxon>Sphingomonadales</taxon>
        <taxon>Sphingomonadaceae</taxon>
        <taxon>Sphingopyxis</taxon>
    </lineage>
</organism>
<reference evidence="3" key="1">
    <citation type="submission" date="2015-11" db="EMBL/GenBank/DDBJ databases">
        <title>Complete genome sequence of a polyethylene glycol-degrading strain Sphingopyxis terrae strain 203-1 (NBRC 15098).</title>
        <authorList>
            <person name="Yoshiyuki O."/>
            <person name="Shouta N."/>
            <person name="Nagata Y."/>
            <person name="Numata M."/>
            <person name="Tsuchikane K."/>
            <person name="Hosoyama A."/>
            <person name="Yamazoe A."/>
            <person name="Tsuda M."/>
            <person name="Fujita N."/>
            <person name="Kawai F."/>
        </authorList>
    </citation>
    <scope>NUCLEOTIDE SEQUENCE [LARGE SCALE GENOMIC DNA]</scope>
    <source>
        <strain evidence="3">203-1</strain>
    </source>
</reference>
<dbReference type="KEGG" id="ster:AOA14_16390"/>
<evidence type="ECO:0000313" key="2">
    <source>
        <dbReference type="EMBL" id="AMU96184.1"/>
    </source>
</evidence>
<dbReference type="RefSeq" id="WP_062902561.1">
    <property type="nucleotide sequence ID" value="NZ_CP013342.1"/>
</dbReference>
<evidence type="ECO:0000313" key="3">
    <source>
        <dbReference type="Proteomes" id="UP000076234"/>
    </source>
</evidence>
<dbReference type="Proteomes" id="UP000076234">
    <property type="component" value="Chromosome"/>
</dbReference>
<protein>
    <submittedName>
        <fullName evidence="2">Uncharacterized protein</fullName>
    </submittedName>
</protein>
<dbReference type="STRING" id="1219058.AOA14_16390"/>
<keyword evidence="1" id="KW-0472">Membrane</keyword>
<gene>
    <name evidence="2" type="ORF">AOA14_16390</name>
</gene>
<feature type="transmembrane region" description="Helical" evidence="1">
    <location>
        <begin position="130"/>
        <end position="149"/>
    </location>
</feature>
<accession>A0A142W2C8</accession>
<feature type="transmembrane region" description="Helical" evidence="1">
    <location>
        <begin position="96"/>
        <end position="118"/>
    </location>
</feature>
<name>A0A142W2C8_9SPHN</name>
<reference evidence="2 3" key="2">
    <citation type="journal article" date="2016" name="Genome Announc.">
        <title>Complete Genome Sequence of Sphingopyxis terrae Strain 203-1 (NBRC 111660), a Polyethylene Glycol Degrader.</title>
        <authorList>
            <person name="Ohtsubo Y."/>
            <person name="Nonoyama S."/>
            <person name="Nagata Y."/>
            <person name="Numata M."/>
            <person name="Tsuchikane K."/>
            <person name="Hosoyama A."/>
            <person name="Yamazoe A."/>
            <person name="Tsuda M."/>
            <person name="Fujita N."/>
            <person name="Kawai F."/>
        </authorList>
    </citation>
    <scope>NUCLEOTIDE SEQUENCE [LARGE SCALE GENOMIC DNA]</scope>
    <source>
        <strain evidence="2 3">203-1</strain>
    </source>
</reference>
<dbReference type="AlphaFoldDB" id="A0A142W2C8"/>
<evidence type="ECO:0000256" key="1">
    <source>
        <dbReference type="SAM" id="Phobius"/>
    </source>
</evidence>
<sequence length="159" mass="16953">MDATQWAGLVAFGGAAAACLSLRGPSGRILAAVNGCLAAECALGFRHGLHDRVIALLGDYYPERQPLQIALVLIAAFTGLILLARRWRRARKTSASVPLIATGAALLLFAVETISLHALDRLLYRPAGPVLVIGWLWVAIGTMTLIGAARDYHRARLSS</sequence>